<sequence length="56" mass="6261">MHHGREHKRKLVPAGREGVAFLNEVRAFAEVLAKELGDHIPGLLVADDLDFRVMAQ</sequence>
<gene>
    <name evidence="1" type="ORF">SDC9_160794</name>
</gene>
<dbReference type="AlphaFoldDB" id="A0A645FMP7"/>
<protein>
    <submittedName>
        <fullName evidence="1">Uncharacterized protein</fullName>
    </submittedName>
</protein>
<accession>A0A645FMP7</accession>
<comment type="caution">
    <text evidence="1">The sequence shown here is derived from an EMBL/GenBank/DDBJ whole genome shotgun (WGS) entry which is preliminary data.</text>
</comment>
<evidence type="ECO:0000313" key="1">
    <source>
        <dbReference type="EMBL" id="MPN13473.1"/>
    </source>
</evidence>
<reference evidence="1" key="1">
    <citation type="submission" date="2019-08" db="EMBL/GenBank/DDBJ databases">
        <authorList>
            <person name="Kucharzyk K."/>
            <person name="Murdoch R.W."/>
            <person name="Higgins S."/>
            <person name="Loffler F."/>
        </authorList>
    </citation>
    <scope>NUCLEOTIDE SEQUENCE</scope>
</reference>
<proteinExistence type="predicted"/>
<dbReference type="EMBL" id="VSSQ01059964">
    <property type="protein sequence ID" value="MPN13473.1"/>
    <property type="molecule type" value="Genomic_DNA"/>
</dbReference>
<organism evidence="1">
    <name type="scientific">bioreactor metagenome</name>
    <dbReference type="NCBI Taxonomy" id="1076179"/>
    <lineage>
        <taxon>unclassified sequences</taxon>
        <taxon>metagenomes</taxon>
        <taxon>ecological metagenomes</taxon>
    </lineage>
</organism>
<name>A0A645FMP7_9ZZZZ</name>